<keyword evidence="4" id="KW-1185">Reference proteome</keyword>
<gene>
    <name evidence="3" type="ORF">DPM12_12840</name>
</gene>
<dbReference type="InterPro" id="IPR004256">
    <property type="entry name" value="DUF234"/>
</dbReference>
<dbReference type="PANTHER" id="PTHR34704:SF1">
    <property type="entry name" value="ATPASE"/>
    <property type="match status" value="1"/>
</dbReference>
<proteinExistence type="predicted"/>
<dbReference type="Proteomes" id="UP000250462">
    <property type="component" value="Unassembled WGS sequence"/>
</dbReference>
<dbReference type="GO" id="GO:0005524">
    <property type="term" value="F:ATP binding"/>
    <property type="evidence" value="ECO:0007669"/>
    <property type="project" value="InterPro"/>
</dbReference>
<comment type="caution">
    <text evidence="3">The sequence shown here is derived from an EMBL/GenBank/DDBJ whole genome shotgun (WGS) entry which is preliminary data.</text>
</comment>
<accession>A0A329QLK2</accession>
<evidence type="ECO:0000259" key="2">
    <source>
        <dbReference type="Pfam" id="PF03008"/>
    </source>
</evidence>
<sequence>MFMITGSGGEVGYKLVVVQTVRTTMSCMEVIGRERELSRLASAWQNAETGRPELAVVWGRRRVGKTYLLSHFAGSRRSVYFTATRQDTEERQLERFTERLREQLGESVTDEMTGPFPTWEAALRFVARLARHEPLLVVIDEAPRLSSTAGDFGDVVSAVWENHVRDQKLMLVLSGSAVAVIEEMLGPRGGMHRRPTVELRMDPFSFREAVAFLPELDGEDFLQAYAACGGYPLHLRRWSPESSVVENLTELAFTPGGLLLGDGPDILSEDLDWRGGYERVLAAMGRGARRRSRIAGRAQQRIDYTLDRLRRAGYVRRVRPIGAEAGDDPQYEIGDDYLAFWFSVLRDDLDLIEGGQGDAVRRRADGRWQTHVARVLESAARAHARSMVDKGELPGDTVVGRWWRDETAEVDVAAIAPDGSPVLVGECKWSSKPISVRELSELRRKAALIGGSAEPIYAFWSRGGAAQLAADYPDVWSFTCDDLLP</sequence>
<evidence type="ECO:0000313" key="3">
    <source>
        <dbReference type="EMBL" id="RAW13224.1"/>
    </source>
</evidence>
<dbReference type="EMBL" id="QMIG01000013">
    <property type="protein sequence ID" value="RAW13224.1"/>
    <property type="molecule type" value="Genomic_DNA"/>
</dbReference>
<evidence type="ECO:0000259" key="1">
    <source>
        <dbReference type="Pfam" id="PF01637"/>
    </source>
</evidence>
<dbReference type="InterPro" id="IPR027417">
    <property type="entry name" value="P-loop_NTPase"/>
</dbReference>
<feature type="domain" description="ATPase" evidence="1">
    <location>
        <begin position="33"/>
        <end position="235"/>
    </location>
</feature>
<dbReference type="Pfam" id="PF01637">
    <property type="entry name" value="ATPase_2"/>
    <property type="match status" value="1"/>
</dbReference>
<dbReference type="InterPro" id="IPR011579">
    <property type="entry name" value="ATPase_dom"/>
</dbReference>
<dbReference type="SUPFAM" id="SSF52540">
    <property type="entry name" value="P-loop containing nucleoside triphosphate hydrolases"/>
    <property type="match status" value="1"/>
</dbReference>
<dbReference type="Gene3D" id="3.40.50.300">
    <property type="entry name" value="P-loop containing nucleotide triphosphate hydrolases"/>
    <property type="match status" value="1"/>
</dbReference>
<evidence type="ECO:0008006" key="5">
    <source>
        <dbReference type="Google" id="ProtNLM"/>
    </source>
</evidence>
<organism evidence="3 4">
    <name type="scientific">Phytoactinopolyspora halophila</name>
    <dbReference type="NCBI Taxonomy" id="1981511"/>
    <lineage>
        <taxon>Bacteria</taxon>
        <taxon>Bacillati</taxon>
        <taxon>Actinomycetota</taxon>
        <taxon>Actinomycetes</taxon>
        <taxon>Jiangellales</taxon>
        <taxon>Jiangellaceae</taxon>
        <taxon>Phytoactinopolyspora</taxon>
    </lineage>
</organism>
<evidence type="ECO:0000313" key="4">
    <source>
        <dbReference type="Proteomes" id="UP000250462"/>
    </source>
</evidence>
<dbReference type="PANTHER" id="PTHR34704">
    <property type="entry name" value="ATPASE"/>
    <property type="match status" value="1"/>
</dbReference>
<dbReference type="AlphaFoldDB" id="A0A329QLK2"/>
<feature type="domain" description="DUF234" evidence="2">
    <location>
        <begin position="341"/>
        <end position="431"/>
    </location>
</feature>
<reference evidence="3 4" key="1">
    <citation type="submission" date="2018-06" db="EMBL/GenBank/DDBJ databases">
        <title>Phytoactinopolyspora halophila sp. nov., a novel halophilic actinomycete isolated from a saline soil in China.</title>
        <authorList>
            <person name="Tang S.-K."/>
        </authorList>
    </citation>
    <scope>NUCLEOTIDE SEQUENCE [LARGE SCALE GENOMIC DNA]</scope>
    <source>
        <strain evidence="3 4">YIM 96934</strain>
    </source>
</reference>
<dbReference type="Pfam" id="PF03008">
    <property type="entry name" value="DUF234"/>
    <property type="match status" value="1"/>
</dbReference>
<protein>
    <recommendedName>
        <fullName evidence="5">ATP-binding protein</fullName>
    </recommendedName>
</protein>
<name>A0A329QLK2_9ACTN</name>